<name>A0A427Y9Z1_9TREE</name>
<feature type="compositionally biased region" description="Gly residues" evidence="13">
    <location>
        <begin position="589"/>
        <end position="607"/>
    </location>
</feature>
<dbReference type="GO" id="GO:0003724">
    <property type="term" value="F:RNA helicase activity"/>
    <property type="evidence" value="ECO:0007669"/>
    <property type="project" value="UniProtKB-EC"/>
</dbReference>
<dbReference type="Pfam" id="PF00271">
    <property type="entry name" value="Helicase_C"/>
    <property type="match status" value="1"/>
</dbReference>
<dbReference type="SMART" id="SM00487">
    <property type="entry name" value="DEXDc"/>
    <property type="match status" value="1"/>
</dbReference>
<dbReference type="OrthoDB" id="196131at2759"/>
<dbReference type="InterPro" id="IPR027417">
    <property type="entry name" value="P-loop_NTPase"/>
</dbReference>
<protein>
    <recommendedName>
        <fullName evidence="1">RNA helicase</fullName>
        <ecNumber evidence="1">3.6.4.13</ecNumber>
    </recommendedName>
</protein>
<dbReference type="Pfam" id="PF00270">
    <property type="entry name" value="DEAD"/>
    <property type="match status" value="1"/>
</dbReference>
<evidence type="ECO:0000256" key="4">
    <source>
        <dbReference type="ARBA" id="ARBA00022741"/>
    </source>
</evidence>
<evidence type="ECO:0000256" key="6">
    <source>
        <dbReference type="ARBA" id="ARBA00022806"/>
    </source>
</evidence>
<dbReference type="SUPFAM" id="SSF52540">
    <property type="entry name" value="P-loop containing nucleoside triphosphate hydrolases"/>
    <property type="match status" value="1"/>
</dbReference>
<evidence type="ECO:0000256" key="12">
    <source>
        <dbReference type="RuleBase" id="RU000492"/>
    </source>
</evidence>
<proteinExistence type="inferred from homology"/>
<keyword evidence="6 12" id="KW-0347">Helicase</keyword>
<dbReference type="PROSITE" id="PS00039">
    <property type="entry name" value="DEAD_ATP_HELICASE"/>
    <property type="match status" value="1"/>
</dbReference>
<dbReference type="STRING" id="105984.A0A427Y9Z1"/>
<comment type="catalytic activity">
    <reaction evidence="11">
        <text>ATP + H2O = ADP + phosphate + H(+)</text>
        <dbReference type="Rhea" id="RHEA:13065"/>
        <dbReference type="ChEBI" id="CHEBI:15377"/>
        <dbReference type="ChEBI" id="CHEBI:15378"/>
        <dbReference type="ChEBI" id="CHEBI:30616"/>
        <dbReference type="ChEBI" id="CHEBI:43474"/>
        <dbReference type="ChEBI" id="CHEBI:456216"/>
        <dbReference type="EC" id="3.6.4.13"/>
    </reaction>
</comment>
<dbReference type="PANTHER" id="PTHR47958">
    <property type="entry name" value="ATP-DEPENDENT RNA HELICASE DBP3"/>
    <property type="match status" value="1"/>
</dbReference>
<accession>A0A427Y9Z1</accession>
<dbReference type="RefSeq" id="XP_028479975.1">
    <property type="nucleotide sequence ID" value="XM_028616118.1"/>
</dbReference>
<feature type="region of interest" description="Disordered" evidence="13">
    <location>
        <begin position="589"/>
        <end position="619"/>
    </location>
</feature>
<dbReference type="GO" id="GO:0003743">
    <property type="term" value="F:translation initiation factor activity"/>
    <property type="evidence" value="ECO:0007669"/>
    <property type="project" value="UniProtKB-KW"/>
</dbReference>
<dbReference type="InterPro" id="IPR011545">
    <property type="entry name" value="DEAD/DEAH_box_helicase_dom"/>
</dbReference>
<dbReference type="InterPro" id="IPR001650">
    <property type="entry name" value="Helicase_C-like"/>
</dbReference>
<dbReference type="Gene3D" id="3.40.50.300">
    <property type="entry name" value="P-loop containing nucleotide triphosphate hydrolases"/>
    <property type="match status" value="2"/>
</dbReference>
<dbReference type="Proteomes" id="UP000279236">
    <property type="component" value="Unassembled WGS sequence"/>
</dbReference>
<comment type="similarity">
    <text evidence="10">Belongs to the DEAD box helicase family. DDX3/DED1 subfamily.</text>
</comment>
<keyword evidence="5 12" id="KW-0378">Hydrolase</keyword>
<dbReference type="AlphaFoldDB" id="A0A427Y9Z1"/>
<dbReference type="EMBL" id="RSCE01000001">
    <property type="protein sequence ID" value="RSH87767.1"/>
    <property type="molecule type" value="Genomic_DNA"/>
</dbReference>
<keyword evidence="9" id="KW-0648">Protein biosynthesis</keyword>
<feature type="compositionally biased region" description="Pro residues" evidence="13">
    <location>
        <begin position="77"/>
        <end position="87"/>
    </location>
</feature>
<dbReference type="FunFam" id="3.40.50.300:FF:000008">
    <property type="entry name" value="ATP-dependent RNA helicase RhlB"/>
    <property type="match status" value="1"/>
</dbReference>
<evidence type="ECO:0000256" key="3">
    <source>
        <dbReference type="ARBA" id="ARBA00022540"/>
    </source>
</evidence>
<dbReference type="PROSITE" id="PS51192">
    <property type="entry name" value="HELICASE_ATP_BIND_1"/>
    <property type="match status" value="1"/>
</dbReference>
<evidence type="ECO:0000256" key="11">
    <source>
        <dbReference type="ARBA" id="ARBA00047984"/>
    </source>
</evidence>
<evidence type="ECO:0000313" key="17">
    <source>
        <dbReference type="Proteomes" id="UP000279236"/>
    </source>
</evidence>
<dbReference type="GO" id="GO:0003723">
    <property type="term" value="F:RNA binding"/>
    <property type="evidence" value="ECO:0007669"/>
    <property type="project" value="UniProtKB-KW"/>
</dbReference>
<evidence type="ECO:0000256" key="2">
    <source>
        <dbReference type="ARBA" id="ARBA00022490"/>
    </source>
</evidence>
<evidence type="ECO:0000256" key="5">
    <source>
        <dbReference type="ARBA" id="ARBA00022801"/>
    </source>
</evidence>
<dbReference type="GO" id="GO:0005524">
    <property type="term" value="F:ATP binding"/>
    <property type="evidence" value="ECO:0007669"/>
    <property type="project" value="UniProtKB-KW"/>
</dbReference>
<comment type="caution">
    <text evidence="16">The sequence shown here is derived from an EMBL/GenBank/DDBJ whole genome shotgun (WGS) entry which is preliminary data.</text>
</comment>
<evidence type="ECO:0000256" key="10">
    <source>
        <dbReference type="ARBA" id="ARBA00024358"/>
    </source>
</evidence>
<feature type="domain" description="Helicase C-terminal" evidence="15">
    <location>
        <begin position="437"/>
        <end position="582"/>
    </location>
</feature>
<dbReference type="PROSITE" id="PS51194">
    <property type="entry name" value="HELICASE_CTER"/>
    <property type="match status" value="1"/>
</dbReference>
<evidence type="ECO:0000259" key="14">
    <source>
        <dbReference type="PROSITE" id="PS51192"/>
    </source>
</evidence>
<feature type="region of interest" description="Disordered" evidence="13">
    <location>
        <begin position="56"/>
        <end position="145"/>
    </location>
</feature>
<evidence type="ECO:0000256" key="7">
    <source>
        <dbReference type="ARBA" id="ARBA00022840"/>
    </source>
</evidence>
<dbReference type="GeneID" id="39584826"/>
<keyword evidence="7 12" id="KW-0067">ATP-binding</keyword>
<dbReference type="FunFam" id="3.40.50.300:FF:000160">
    <property type="entry name" value="ATP-dependent RNA helicase DDX3X"/>
    <property type="match status" value="1"/>
</dbReference>
<dbReference type="InterPro" id="IPR014001">
    <property type="entry name" value="Helicase_ATP-bd"/>
</dbReference>
<dbReference type="GO" id="GO:0016787">
    <property type="term" value="F:hydrolase activity"/>
    <property type="evidence" value="ECO:0007669"/>
    <property type="project" value="UniProtKB-KW"/>
</dbReference>
<evidence type="ECO:0000256" key="9">
    <source>
        <dbReference type="ARBA" id="ARBA00022917"/>
    </source>
</evidence>
<feature type="domain" description="Helicase ATP-binding" evidence="14">
    <location>
        <begin position="219"/>
        <end position="410"/>
    </location>
</feature>
<evidence type="ECO:0000256" key="13">
    <source>
        <dbReference type="SAM" id="MobiDB-lite"/>
    </source>
</evidence>
<keyword evidence="17" id="KW-1185">Reference proteome</keyword>
<evidence type="ECO:0000256" key="1">
    <source>
        <dbReference type="ARBA" id="ARBA00012552"/>
    </source>
</evidence>
<keyword evidence="2" id="KW-0963">Cytoplasm</keyword>
<dbReference type="InterPro" id="IPR000629">
    <property type="entry name" value="RNA-helicase_DEAD-box_CS"/>
</dbReference>
<dbReference type="EC" id="3.6.4.13" evidence="1"/>
<organism evidence="16 17">
    <name type="scientific">Apiotrichum porosum</name>
    <dbReference type="NCBI Taxonomy" id="105984"/>
    <lineage>
        <taxon>Eukaryota</taxon>
        <taxon>Fungi</taxon>
        <taxon>Dikarya</taxon>
        <taxon>Basidiomycota</taxon>
        <taxon>Agaricomycotina</taxon>
        <taxon>Tremellomycetes</taxon>
        <taxon>Trichosporonales</taxon>
        <taxon>Trichosporonaceae</taxon>
        <taxon>Apiotrichum</taxon>
    </lineage>
</organism>
<reference evidence="16 17" key="1">
    <citation type="submission" date="2018-11" db="EMBL/GenBank/DDBJ databases">
        <title>Genome sequence of Apiotrichum porosum DSM 27194.</title>
        <authorList>
            <person name="Aliyu H."/>
            <person name="Gorte O."/>
            <person name="Ochsenreither K."/>
        </authorList>
    </citation>
    <scope>NUCLEOTIDE SEQUENCE [LARGE SCALE GENOMIC DNA]</scope>
    <source>
        <strain evidence="16 17">DSM 27194</strain>
    </source>
</reference>
<dbReference type="SMART" id="SM00490">
    <property type="entry name" value="HELICc"/>
    <property type="match status" value="1"/>
</dbReference>
<keyword evidence="3" id="KW-0396">Initiation factor</keyword>
<keyword evidence="4 12" id="KW-0547">Nucleotide-binding</keyword>
<feature type="compositionally biased region" description="Gly residues" evidence="13">
    <location>
        <begin position="103"/>
        <end position="121"/>
    </location>
</feature>
<evidence type="ECO:0000259" key="15">
    <source>
        <dbReference type="PROSITE" id="PS51194"/>
    </source>
</evidence>
<evidence type="ECO:0000256" key="8">
    <source>
        <dbReference type="ARBA" id="ARBA00022884"/>
    </source>
</evidence>
<keyword evidence="8" id="KW-0694">RNA-binding</keyword>
<evidence type="ECO:0000313" key="16">
    <source>
        <dbReference type="EMBL" id="RSH87767.1"/>
    </source>
</evidence>
<sequence length="672" mass="70688">MTTAPISDSNGTANGTAGLEKKFASVSLNAGRPAYVPPYLRARQAAEPVKAAPAPAAFNGAAPTPTPAGNGYRPSPTGLPTPAPTPVPARGSYVPPVRAAGSDDGGWGAGPRRAAGGGGGDRSFERGTAPGVGAWRDGKHVPGARNPRLEKELYGEEGDGSHQSTGINFDKYADIPVEATGAGAPEPVTEFKAPIDPVLLENIAYSRYTTPTPVQKYSIPIIALGRDLMACAQTGSGKTGGFLFPILSAMFTYGPSAPPPENQSYGYSRRKAYPTALILAPTRELVSQIHEEARKFAYRSWVRPAVVYGGADIGQQIRQLDRGCDLLSATPGRLVDLIERGRISLANVKYLVLDEADRMLDMGFEPQIRRIVEGEDMPGVQDRQTLMFSATFPKEIQMLARTFLKDYIFLSVGRVGSTSENITQRIEYVDEHDKRSLLLDLLLAEQSGGLILVFVETKRMADSLCDFLCSQRHNATSIHGDRTQREREAALYAFRTGRAPILVATAVAARGLDIPNVTHVILYDLPTDVAEYTHRIGRTGRAGNTGTSTAFFNRTNLAIGRDLIELLKEANQEIPQWLVDISQERSFGGGGYGRSSGRGRGGGARSGGGRDARTGGGFGGSAGGYSRGGAGGYGGAGGFGGGYGGAPAGGMGGGFGGGGFPPAAGSSGASWW</sequence>
<gene>
    <name evidence="16" type="primary">DED1</name>
    <name evidence="16" type="ORF">EHS24_000283</name>
</gene>
<dbReference type="CDD" id="cd18787">
    <property type="entry name" value="SF2_C_DEAD"/>
    <property type="match status" value="1"/>
</dbReference>